<dbReference type="FunCoup" id="A0A7R8YRP2">
    <property type="interactions" value="606"/>
</dbReference>
<keyword evidence="6 9" id="KW-0687">Ribonucleoprotein</keyword>
<keyword evidence="5" id="KW-0496">Mitochondrion</keyword>
<dbReference type="FunFam" id="2.30.30.30:FF:000032">
    <property type="entry name" value="39S ribosomal protein L24, mitochondrial"/>
    <property type="match status" value="1"/>
</dbReference>
<reference evidence="11 12" key="1">
    <citation type="submission" date="2020-11" db="EMBL/GenBank/DDBJ databases">
        <authorList>
            <person name="Wallbank WR R."/>
            <person name="Pardo Diaz C."/>
            <person name="Kozak K."/>
            <person name="Martin S."/>
            <person name="Jiggins C."/>
            <person name="Moest M."/>
            <person name="Warren A I."/>
            <person name="Generalovic N T."/>
            <person name="Byers J.R.P. K."/>
            <person name="Montejo-Kovacevich G."/>
            <person name="Yen C E."/>
        </authorList>
    </citation>
    <scope>NUCLEOTIDE SEQUENCE [LARGE SCALE GENOMIC DNA]</scope>
</reference>
<dbReference type="InterPro" id="IPR014722">
    <property type="entry name" value="Rib_uL2_dom2"/>
</dbReference>
<dbReference type="HAMAP" id="MF_01326_B">
    <property type="entry name" value="Ribosomal_uL24_B"/>
    <property type="match status" value="1"/>
</dbReference>
<evidence type="ECO:0000256" key="2">
    <source>
        <dbReference type="ARBA" id="ARBA00010618"/>
    </source>
</evidence>
<protein>
    <recommendedName>
        <fullName evidence="7">Large ribosomal subunit protein uL24m</fullName>
    </recommendedName>
    <alternativeName>
        <fullName evidence="8">39S ribosomal protein L24, mitochondrial</fullName>
    </alternativeName>
</protein>
<proteinExistence type="inferred from homology"/>
<evidence type="ECO:0000256" key="5">
    <source>
        <dbReference type="ARBA" id="ARBA00023128"/>
    </source>
</evidence>
<dbReference type="PROSITE" id="PS01108">
    <property type="entry name" value="RIBOSOMAL_L24"/>
    <property type="match status" value="1"/>
</dbReference>
<dbReference type="GO" id="GO:0003723">
    <property type="term" value="F:RNA binding"/>
    <property type="evidence" value="ECO:0007669"/>
    <property type="project" value="InterPro"/>
</dbReference>
<dbReference type="GO" id="GO:1990904">
    <property type="term" value="C:ribonucleoprotein complex"/>
    <property type="evidence" value="ECO:0007669"/>
    <property type="project" value="UniProtKB-KW"/>
</dbReference>
<keyword evidence="3" id="KW-0809">Transit peptide</keyword>
<name>A0A7R8YRP2_HERIL</name>
<dbReference type="InterPro" id="IPR008991">
    <property type="entry name" value="Translation_prot_SH3-like_sf"/>
</dbReference>
<dbReference type="Proteomes" id="UP000594454">
    <property type="component" value="Chromosome 1"/>
</dbReference>
<dbReference type="Gene3D" id="2.30.30.30">
    <property type="match status" value="1"/>
</dbReference>
<dbReference type="InterPro" id="IPR005824">
    <property type="entry name" value="KOW"/>
</dbReference>
<dbReference type="OMA" id="DFEWRFT"/>
<evidence type="ECO:0000256" key="7">
    <source>
        <dbReference type="ARBA" id="ARBA00035283"/>
    </source>
</evidence>
<comment type="subcellular location">
    <subcellularLocation>
        <location evidence="1">Mitochondrion</location>
    </subcellularLocation>
</comment>
<comment type="similarity">
    <text evidence="2 9">Belongs to the universal ribosomal protein uL24 family.</text>
</comment>
<gene>
    <name evidence="11" type="ORF">HERILL_LOCUS2898</name>
</gene>
<dbReference type="GO" id="GO:0003735">
    <property type="term" value="F:structural constituent of ribosome"/>
    <property type="evidence" value="ECO:0007669"/>
    <property type="project" value="InterPro"/>
</dbReference>
<evidence type="ECO:0000256" key="8">
    <source>
        <dbReference type="ARBA" id="ARBA00035357"/>
    </source>
</evidence>
<dbReference type="InterPro" id="IPR005825">
    <property type="entry name" value="Ribosomal_uL24_CS"/>
</dbReference>
<evidence type="ECO:0000256" key="9">
    <source>
        <dbReference type="RuleBase" id="RU003477"/>
    </source>
</evidence>
<dbReference type="SMART" id="SM00739">
    <property type="entry name" value="KOW"/>
    <property type="match status" value="1"/>
</dbReference>
<dbReference type="InParanoid" id="A0A7R8YRP2"/>
<evidence type="ECO:0000313" key="11">
    <source>
        <dbReference type="EMBL" id="CAD7079694.1"/>
    </source>
</evidence>
<sequence length="252" mass="29711">MRILQFLRNKTSSFLKDYSNLPESYVKRSKEQVFWKTPRGLPNYLPRTVERKKFRYTTNRPWTGQFRQQNMPGTYRKKVFVEPIPEWNIFRGDRVEVLIGKDKGRQGIVKSVITERNWVIVDGLNCHYRKVGKDKDYPGIIIKSEAPLVINEQVALVDPSDLQATEMEWRFTEEGEKVRVSVRTGRIIPIPQANEETYDYKTKGTYVEKPKDTPGSVVSEVTFKPSLRTFEMEIMDEMGIQEDRIPKKTYWY</sequence>
<keyword evidence="12" id="KW-1185">Reference proteome</keyword>
<dbReference type="InterPro" id="IPR057264">
    <property type="entry name" value="Ribosomal_uL24_C"/>
</dbReference>
<dbReference type="PANTHER" id="PTHR12903">
    <property type="entry name" value="MITOCHONDRIAL RIBOSOMAL PROTEIN L24"/>
    <property type="match status" value="1"/>
</dbReference>
<evidence type="ECO:0000256" key="4">
    <source>
        <dbReference type="ARBA" id="ARBA00022980"/>
    </source>
</evidence>
<dbReference type="GO" id="GO:0006412">
    <property type="term" value="P:translation"/>
    <property type="evidence" value="ECO:0007669"/>
    <property type="project" value="InterPro"/>
</dbReference>
<evidence type="ECO:0000313" key="12">
    <source>
        <dbReference type="Proteomes" id="UP000594454"/>
    </source>
</evidence>
<evidence type="ECO:0000256" key="6">
    <source>
        <dbReference type="ARBA" id="ARBA00023274"/>
    </source>
</evidence>
<dbReference type="AlphaFoldDB" id="A0A7R8YRP2"/>
<dbReference type="GO" id="GO:0005739">
    <property type="term" value="C:mitochondrion"/>
    <property type="evidence" value="ECO:0007669"/>
    <property type="project" value="UniProtKB-SubCell"/>
</dbReference>
<feature type="domain" description="KOW" evidence="10">
    <location>
        <begin position="88"/>
        <end position="115"/>
    </location>
</feature>
<dbReference type="Pfam" id="PF17136">
    <property type="entry name" value="ribosomal_L24"/>
    <property type="match status" value="1"/>
</dbReference>
<dbReference type="NCBIfam" id="TIGR01079">
    <property type="entry name" value="rplX_bact"/>
    <property type="match status" value="1"/>
</dbReference>
<dbReference type="OrthoDB" id="359154at2759"/>
<keyword evidence="4 9" id="KW-0689">Ribosomal protein</keyword>
<evidence type="ECO:0000259" key="10">
    <source>
        <dbReference type="SMART" id="SM00739"/>
    </source>
</evidence>
<dbReference type="InterPro" id="IPR041988">
    <property type="entry name" value="Ribosomal_uL24_KOW"/>
</dbReference>
<evidence type="ECO:0000256" key="1">
    <source>
        <dbReference type="ARBA" id="ARBA00004173"/>
    </source>
</evidence>
<evidence type="ECO:0000256" key="3">
    <source>
        <dbReference type="ARBA" id="ARBA00022946"/>
    </source>
</evidence>
<accession>A0A7R8YRP2</accession>
<dbReference type="Pfam" id="PF00467">
    <property type="entry name" value="KOW"/>
    <property type="match status" value="1"/>
</dbReference>
<dbReference type="CDD" id="cd06089">
    <property type="entry name" value="KOW_RPL26"/>
    <property type="match status" value="1"/>
</dbReference>
<dbReference type="InterPro" id="IPR003256">
    <property type="entry name" value="Ribosomal_uL24"/>
</dbReference>
<dbReference type="GO" id="GO:0005840">
    <property type="term" value="C:ribosome"/>
    <property type="evidence" value="ECO:0007669"/>
    <property type="project" value="UniProtKB-KW"/>
</dbReference>
<dbReference type="SUPFAM" id="SSF50104">
    <property type="entry name" value="Translation proteins SH3-like domain"/>
    <property type="match status" value="1"/>
</dbReference>
<dbReference type="EMBL" id="LR899009">
    <property type="protein sequence ID" value="CAD7079694.1"/>
    <property type="molecule type" value="Genomic_DNA"/>
</dbReference>
<organism evidence="11 12">
    <name type="scientific">Hermetia illucens</name>
    <name type="common">Black soldier fly</name>
    <dbReference type="NCBI Taxonomy" id="343691"/>
    <lineage>
        <taxon>Eukaryota</taxon>
        <taxon>Metazoa</taxon>
        <taxon>Ecdysozoa</taxon>
        <taxon>Arthropoda</taxon>
        <taxon>Hexapoda</taxon>
        <taxon>Insecta</taxon>
        <taxon>Pterygota</taxon>
        <taxon>Neoptera</taxon>
        <taxon>Endopterygota</taxon>
        <taxon>Diptera</taxon>
        <taxon>Brachycera</taxon>
        <taxon>Stratiomyomorpha</taxon>
        <taxon>Stratiomyidae</taxon>
        <taxon>Hermetiinae</taxon>
        <taxon>Hermetia</taxon>
    </lineage>
</organism>